<keyword evidence="2" id="KW-1185">Reference proteome</keyword>
<dbReference type="Proteomes" id="UP001608902">
    <property type="component" value="Unassembled WGS sequence"/>
</dbReference>
<evidence type="ECO:0000313" key="2">
    <source>
        <dbReference type="Proteomes" id="UP001608902"/>
    </source>
</evidence>
<comment type="caution">
    <text evidence="1">The sequence shown here is derived from an EMBL/GenBank/DDBJ whole genome shotgun (WGS) entry which is preliminary data.</text>
</comment>
<proteinExistence type="predicted"/>
<evidence type="ECO:0000313" key="1">
    <source>
        <dbReference type="EMBL" id="MFH4975937.1"/>
    </source>
</evidence>
<dbReference type="AlphaFoldDB" id="A0ABD6EHA2"/>
<reference evidence="1 2" key="1">
    <citation type="submission" date="2024-08" db="EMBL/GenBank/DDBJ databases">
        <title>Gnathostoma spinigerum genome.</title>
        <authorList>
            <person name="Gonzalez-Bertolin B."/>
            <person name="Monzon S."/>
            <person name="Zaballos A."/>
            <person name="Jimenez P."/>
            <person name="Dekumyoy P."/>
            <person name="Varona S."/>
            <person name="Cuesta I."/>
            <person name="Sumanam S."/>
            <person name="Adisakwattana P."/>
            <person name="Gasser R.B."/>
            <person name="Hernandez-Gonzalez A."/>
            <person name="Young N.D."/>
            <person name="Perteguer M.J."/>
        </authorList>
    </citation>
    <scope>NUCLEOTIDE SEQUENCE [LARGE SCALE GENOMIC DNA]</scope>
    <source>
        <strain evidence="1">AL3</strain>
        <tissue evidence="1">Liver</tissue>
    </source>
</reference>
<dbReference type="EMBL" id="JBGFUD010001207">
    <property type="protein sequence ID" value="MFH4975937.1"/>
    <property type="molecule type" value="Genomic_DNA"/>
</dbReference>
<accession>A0ABD6EHA2</accession>
<sequence>MLRKEFTTWPYPTNETAYSTNTCISPLGSHIDKSLLLGYEPATSHRSAEFSPTAVDIYDMCQAPLQFRPQFISYSRL</sequence>
<organism evidence="1 2">
    <name type="scientific">Gnathostoma spinigerum</name>
    <dbReference type="NCBI Taxonomy" id="75299"/>
    <lineage>
        <taxon>Eukaryota</taxon>
        <taxon>Metazoa</taxon>
        <taxon>Ecdysozoa</taxon>
        <taxon>Nematoda</taxon>
        <taxon>Chromadorea</taxon>
        <taxon>Rhabditida</taxon>
        <taxon>Spirurina</taxon>
        <taxon>Gnathostomatomorpha</taxon>
        <taxon>Gnathostomatoidea</taxon>
        <taxon>Gnathostomatidae</taxon>
        <taxon>Gnathostoma</taxon>
    </lineage>
</organism>
<protein>
    <submittedName>
        <fullName evidence="1">Uncharacterized protein</fullName>
    </submittedName>
</protein>
<gene>
    <name evidence="1" type="ORF">AB6A40_002646</name>
</gene>
<name>A0ABD6EHA2_9BILA</name>